<name>A0A9Q1DBJ2_CONCO</name>
<keyword evidence="2" id="KW-0813">Transport</keyword>
<reference evidence="4" key="1">
    <citation type="journal article" date="2023" name="Science">
        <title>Genome structures resolve the early diversification of teleost fishes.</title>
        <authorList>
            <person name="Parey E."/>
            <person name="Louis A."/>
            <person name="Montfort J."/>
            <person name="Bouchez O."/>
            <person name="Roques C."/>
            <person name="Iampietro C."/>
            <person name="Lluch J."/>
            <person name="Castinel A."/>
            <person name="Donnadieu C."/>
            <person name="Desvignes T."/>
            <person name="Floi Bucao C."/>
            <person name="Jouanno E."/>
            <person name="Wen M."/>
            <person name="Mejri S."/>
            <person name="Dirks R."/>
            <person name="Jansen H."/>
            <person name="Henkel C."/>
            <person name="Chen W.J."/>
            <person name="Zahm M."/>
            <person name="Cabau C."/>
            <person name="Klopp C."/>
            <person name="Thompson A.W."/>
            <person name="Robinson-Rechavi M."/>
            <person name="Braasch I."/>
            <person name="Lecointre G."/>
            <person name="Bobe J."/>
            <person name="Postlethwait J.H."/>
            <person name="Berthelot C."/>
            <person name="Roest Crollius H."/>
            <person name="Guiguen Y."/>
        </authorList>
    </citation>
    <scope>NUCLEOTIDE SEQUENCE</scope>
    <source>
        <strain evidence="4">Concon-B</strain>
    </source>
</reference>
<gene>
    <name evidence="4" type="ORF">COCON_G00144740</name>
</gene>
<dbReference type="Pfam" id="PF09325">
    <property type="entry name" value="Vps5"/>
    <property type="match status" value="1"/>
</dbReference>
<organism evidence="4 5">
    <name type="scientific">Conger conger</name>
    <name type="common">Conger eel</name>
    <name type="synonym">Muraena conger</name>
    <dbReference type="NCBI Taxonomy" id="82655"/>
    <lineage>
        <taxon>Eukaryota</taxon>
        <taxon>Metazoa</taxon>
        <taxon>Chordata</taxon>
        <taxon>Craniata</taxon>
        <taxon>Vertebrata</taxon>
        <taxon>Euteleostomi</taxon>
        <taxon>Actinopterygii</taxon>
        <taxon>Neopterygii</taxon>
        <taxon>Teleostei</taxon>
        <taxon>Anguilliformes</taxon>
        <taxon>Congridae</taxon>
        <taxon>Conger</taxon>
    </lineage>
</organism>
<protein>
    <recommendedName>
        <fullName evidence="3">PX domain-containing protein</fullName>
    </recommendedName>
</protein>
<dbReference type="InterPro" id="IPR027267">
    <property type="entry name" value="AH/BAR_dom_sf"/>
</dbReference>
<accession>A0A9Q1DBJ2</accession>
<dbReference type="InterPro" id="IPR015404">
    <property type="entry name" value="Vps5_C"/>
</dbReference>
<dbReference type="Gene3D" id="3.30.1520.10">
    <property type="entry name" value="Phox-like domain"/>
    <property type="match status" value="1"/>
</dbReference>
<dbReference type="AlphaFoldDB" id="A0A9Q1DBJ2"/>
<dbReference type="InterPro" id="IPR001683">
    <property type="entry name" value="PX_dom"/>
</dbReference>
<dbReference type="GO" id="GO:0015031">
    <property type="term" value="P:protein transport"/>
    <property type="evidence" value="ECO:0007669"/>
    <property type="project" value="UniProtKB-KW"/>
</dbReference>
<evidence type="ECO:0000256" key="1">
    <source>
        <dbReference type="ARBA" id="ARBA00010883"/>
    </source>
</evidence>
<feature type="domain" description="PX" evidence="3">
    <location>
        <begin position="11"/>
        <end position="137"/>
    </location>
</feature>
<dbReference type="OrthoDB" id="9976382at2759"/>
<proteinExistence type="inferred from homology"/>
<sequence length="371" mass="42355">MAENARPVQNINIPSIRVSEAMRSEDLLLFVVKSQELSGNKEHRVERTFEDFEWLQHCLFTQDEVPGLQGIIFPPLPAKPAYSQSNLQAKLLKQLGFLAMGEDWKPYCIALQRYLQLGAAHSTLGTNTAWHSFLTVTDPPGKQRLRKGLFSRLSQAVEGKWKENHKDVDDFFQSERDDNLTLTVLTRAAAEKFIEVVLNEQKIAVACGHFSTSLHLVTGQEDPVLVAFSKVCLKLSEVIDIVKKNFESVAENNIYTLGLAFDLDLRYQEAEREMLFRRTCKLVELENANRNAEKAKSIKKPTMEEIKKTVEKEFDHISAVAKLEIEKFHRMRVEAFQQSLVQWCESQLSTARETCALLSQQLTALRLLDTE</sequence>
<dbReference type="SUPFAM" id="SSF64268">
    <property type="entry name" value="PX domain"/>
    <property type="match status" value="1"/>
</dbReference>
<keyword evidence="2" id="KW-0653">Protein transport</keyword>
<evidence type="ECO:0000313" key="4">
    <source>
        <dbReference type="EMBL" id="KAJ8265375.1"/>
    </source>
</evidence>
<evidence type="ECO:0000313" key="5">
    <source>
        <dbReference type="Proteomes" id="UP001152803"/>
    </source>
</evidence>
<keyword evidence="5" id="KW-1185">Reference proteome</keyword>
<comment type="caution">
    <text evidence="4">The sequence shown here is derived from an EMBL/GenBank/DDBJ whole genome shotgun (WGS) entry which is preliminary data.</text>
</comment>
<evidence type="ECO:0000259" key="3">
    <source>
        <dbReference type="SMART" id="SM00312"/>
    </source>
</evidence>
<dbReference type="InterPro" id="IPR036871">
    <property type="entry name" value="PX_dom_sf"/>
</dbReference>
<dbReference type="PANTHER" id="PTHR45850:SF2">
    <property type="entry name" value="SORTING NEXIN-5-LIKE"/>
    <property type="match status" value="1"/>
</dbReference>
<dbReference type="Pfam" id="PF00787">
    <property type="entry name" value="PX"/>
    <property type="match status" value="1"/>
</dbReference>
<dbReference type="CDD" id="cd06093">
    <property type="entry name" value="PX_domain"/>
    <property type="match status" value="1"/>
</dbReference>
<evidence type="ECO:0000256" key="2">
    <source>
        <dbReference type="ARBA" id="ARBA00022927"/>
    </source>
</evidence>
<comment type="similarity">
    <text evidence="1">Belongs to the sorting nexin family.</text>
</comment>
<dbReference type="Proteomes" id="UP001152803">
    <property type="component" value="Unassembled WGS sequence"/>
</dbReference>
<dbReference type="PANTHER" id="PTHR45850">
    <property type="entry name" value="SORTING NEXIN FAMILY MEMBER"/>
    <property type="match status" value="1"/>
</dbReference>
<dbReference type="SMART" id="SM00312">
    <property type="entry name" value="PX"/>
    <property type="match status" value="1"/>
</dbReference>
<dbReference type="Gene3D" id="1.20.1270.60">
    <property type="entry name" value="Arfaptin homology (AH) domain/BAR domain"/>
    <property type="match status" value="1"/>
</dbReference>
<dbReference type="GO" id="GO:0035091">
    <property type="term" value="F:phosphatidylinositol binding"/>
    <property type="evidence" value="ECO:0007669"/>
    <property type="project" value="InterPro"/>
</dbReference>
<dbReference type="EMBL" id="JAFJMO010000010">
    <property type="protein sequence ID" value="KAJ8265375.1"/>
    <property type="molecule type" value="Genomic_DNA"/>
</dbReference>